<proteinExistence type="predicted"/>
<keyword evidence="2" id="KW-1185">Reference proteome</keyword>
<evidence type="ECO:0000313" key="1">
    <source>
        <dbReference type="EMBL" id="GLY67318.1"/>
    </source>
</evidence>
<evidence type="ECO:0000313" key="2">
    <source>
        <dbReference type="Proteomes" id="UP001165136"/>
    </source>
</evidence>
<dbReference type="EMBL" id="BSTI01000008">
    <property type="protein sequence ID" value="GLY67318.1"/>
    <property type="molecule type" value="Genomic_DNA"/>
</dbReference>
<organism evidence="1 2">
    <name type="scientific">Amycolatopsis taiwanensis</name>
    <dbReference type="NCBI Taxonomy" id="342230"/>
    <lineage>
        <taxon>Bacteria</taxon>
        <taxon>Bacillati</taxon>
        <taxon>Actinomycetota</taxon>
        <taxon>Actinomycetes</taxon>
        <taxon>Pseudonocardiales</taxon>
        <taxon>Pseudonocardiaceae</taxon>
        <taxon>Amycolatopsis</taxon>
    </lineage>
</organism>
<sequence length="76" mass="8134">MEVDAVIETPDGRLIGIEVKAGATVRTDDLAGLRNLARHAGDRFVAGYVVYTGGQTLPFGDRLRAIPLDALWTLAP</sequence>
<dbReference type="Proteomes" id="UP001165136">
    <property type="component" value="Unassembled WGS sequence"/>
</dbReference>
<evidence type="ECO:0008006" key="3">
    <source>
        <dbReference type="Google" id="ProtNLM"/>
    </source>
</evidence>
<reference evidence="1" key="1">
    <citation type="submission" date="2023-03" db="EMBL/GenBank/DDBJ databases">
        <title>Amycolatopsis taiwanensis NBRC 103393.</title>
        <authorList>
            <person name="Ichikawa N."/>
            <person name="Sato H."/>
            <person name="Tonouchi N."/>
        </authorList>
    </citation>
    <scope>NUCLEOTIDE SEQUENCE</scope>
    <source>
        <strain evidence="1">NBRC 103393</strain>
    </source>
</reference>
<dbReference type="PANTHER" id="PTHR43566">
    <property type="entry name" value="CONSERVED PROTEIN"/>
    <property type="match status" value="1"/>
</dbReference>
<protein>
    <recommendedName>
        <fullName evidence="3">DUF4143 domain-containing protein</fullName>
    </recommendedName>
</protein>
<gene>
    <name evidence="1" type="ORF">Atai01_39370</name>
</gene>
<accession>A0A9W6R2K5</accession>
<dbReference type="PANTHER" id="PTHR43566:SF2">
    <property type="entry name" value="DUF4143 DOMAIN-CONTAINING PROTEIN"/>
    <property type="match status" value="1"/>
</dbReference>
<dbReference type="AlphaFoldDB" id="A0A9W6R2K5"/>
<name>A0A9W6R2K5_9PSEU</name>
<comment type="caution">
    <text evidence="1">The sequence shown here is derived from an EMBL/GenBank/DDBJ whole genome shotgun (WGS) entry which is preliminary data.</text>
</comment>